<feature type="domain" description="Glycosyl transferase family 1" evidence="2">
    <location>
        <begin position="208"/>
        <end position="360"/>
    </location>
</feature>
<comment type="caution">
    <text evidence="4">The sequence shown here is derived from an EMBL/GenBank/DDBJ whole genome shotgun (WGS) entry which is preliminary data.</text>
</comment>
<organism evidence="4 5">
    <name type="scientific">Taenia crassiceps</name>
    <dbReference type="NCBI Taxonomy" id="6207"/>
    <lineage>
        <taxon>Eukaryota</taxon>
        <taxon>Metazoa</taxon>
        <taxon>Spiralia</taxon>
        <taxon>Lophotrochozoa</taxon>
        <taxon>Platyhelminthes</taxon>
        <taxon>Cestoda</taxon>
        <taxon>Eucestoda</taxon>
        <taxon>Cyclophyllidea</taxon>
        <taxon>Taeniidae</taxon>
        <taxon>Taenia</taxon>
    </lineage>
</organism>
<evidence type="ECO:0000313" key="5">
    <source>
        <dbReference type="Proteomes" id="UP001651158"/>
    </source>
</evidence>
<sequence length="563" mass="62760">MLGKEVVSRTKGNLTIALICDCFYPNIGGVESHIYQLSQCLLSRGHRVIIITHAYGDNCQRQGVRYMPRGLKVYYIPYRSFYSQVVFITVFGGLTIVRDIFVRENVDLVHGHSAFSPLALESLMHAKALGLHTLFTDHSLFGFADLSSILANRALFMFLNVVDNFICVSHVAKENTVLRGGMEAERVYVIPNAIDPCAFTPDPACRDPDYITVVVISRLVYRKGADLLAAIIPPLCSTFPDLRFIIGGDGPKRLALEEMRERHNLHFRVEMLGALPNHEVRDVLVRGDIFLNVSLTESFCIAIVEAASCGLLVVSTKVGGVPEVLPPHMIRLSPVSASGLASTLANAIEEIRQQRHQWSQETSLSRSVSVEPQNGAVSHCHSVRRSRSAFIKRKKEKETSESGLSMGLGGSCVQCNQSPSWPPISAVRLAWQHHHQIRQFYTWSDVARRTEIVYRAAMSRPRITPKDAIAAAYQKLGPVCGVIMAIGWLVEWVLITLVEWFKPSSQIDRVPFLTTTPLQFEAWSRLKISPYEEVNTESTVGGTCESCNFKQKTITSTARDDFV</sequence>
<dbReference type="Gene3D" id="3.40.50.2000">
    <property type="entry name" value="Glycogen Phosphorylase B"/>
    <property type="match status" value="2"/>
</dbReference>
<accession>A0ABR4PZL3</accession>
<dbReference type="Pfam" id="PF08288">
    <property type="entry name" value="PIGA"/>
    <property type="match status" value="1"/>
</dbReference>
<reference evidence="4 5" key="1">
    <citation type="journal article" date="2022" name="Front. Cell. Infect. Microbiol.">
        <title>The Genomes of Two Strains of Taenia crassiceps the Animal Model for the Study of Human Cysticercosis.</title>
        <authorList>
            <person name="Bobes R.J."/>
            <person name="Estrada K."/>
            <person name="Rios-Valencia D.G."/>
            <person name="Calderon-Gallegos A."/>
            <person name="de la Torre P."/>
            <person name="Carrero J.C."/>
            <person name="Sanchez-Flores A."/>
            <person name="Laclette J.P."/>
        </authorList>
    </citation>
    <scope>NUCLEOTIDE SEQUENCE [LARGE SCALE GENOMIC DNA]</scope>
    <source>
        <strain evidence="4">WFUcys</strain>
    </source>
</reference>
<dbReference type="SUPFAM" id="SSF53756">
    <property type="entry name" value="UDP-Glycosyltransferase/glycogen phosphorylase"/>
    <property type="match status" value="1"/>
</dbReference>
<protein>
    <submittedName>
        <fullName evidence="4">Phosphatidylinositol N-acetylglucosaminyltransferase subunit A</fullName>
    </submittedName>
</protein>
<dbReference type="InterPro" id="IPR001296">
    <property type="entry name" value="Glyco_trans_1"/>
</dbReference>
<dbReference type="InterPro" id="IPR013234">
    <property type="entry name" value="PIGA_GPI_anchor_biosynthesis"/>
</dbReference>
<evidence type="ECO:0000313" key="4">
    <source>
        <dbReference type="EMBL" id="KAL5102684.1"/>
    </source>
</evidence>
<gene>
    <name evidence="4" type="ORF">TcWFU_001626</name>
</gene>
<dbReference type="Proteomes" id="UP001651158">
    <property type="component" value="Unassembled WGS sequence"/>
</dbReference>
<dbReference type="PANTHER" id="PTHR45871">
    <property type="entry name" value="N-ACETYLGLUCOSAMINYL-PHOSPHATIDYLINOSITOL BIOSYNTHETIC PROTEIN"/>
    <property type="match status" value="1"/>
</dbReference>
<keyword evidence="1 4" id="KW-0808">Transferase</keyword>
<dbReference type="GO" id="GO:0016757">
    <property type="term" value="F:glycosyltransferase activity"/>
    <property type="evidence" value="ECO:0007669"/>
    <property type="project" value="UniProtKB-KW"/>
</dbReference>
<evidence type="ECO:0000259" key="3">
    <source>
        <dbReference type="Pfam" id="PF08288"/>
    </source>
</evidence>
<dbReference type="Pfam" id="PF00534">
    <property type="entry name" value="Glycos_transf_1"/>
    <property type="match status" value="1"/>
</dbReference>
<keyword evidence="5" id="KW-1185">Reference proteome</keyword>
<keyword evidence="1 4" id="KW-0328">Glycosyltransferase</keyword>
<dbReference type="PANTHER" id="PTHR45871:SF1">
    <property type="entry name" value="PHOSPHATIDYLINOSITOL N-ACETYLGLUCOSAMINYLTRANSFERASE SUBUNIT A"/>
    <property type="match status" value="1"/>
</dbReference>
<proteinExistence type="predicted"/>
<dbReference type="EMBL" id="JAKROA010000032">
    <property type="protein sequence ID" value="KAL5102684.1"/>
    <property type="molecule type" value="Genomic_DNA"/>
</dbReference>
<evidence type="ECO:0000256" key="1">
    <source>
        <dbReference type="ARBA" id="ARBA00022676"/>
    </source>
</evidence>
<name>A0ABR4PZL3_9CEST</name>
<evidence type="ECO:0000259" key="2">
    <source>
        <dbReference type="Pfam" id="PF00534"/>
    </source>
</evidence>
<feature type="domain" description="PIGA GPI anchor biosynthesis" evidence="3">
    <location>
        <begin position="60"/>
        <end position="145"/>
    </location>
</feature>